<organism evidence="1 2">
    <name type="scientific">Carex littledalei</name>
    <dbReference type="NCBI Taxonomy" id="544730"/>
    <lineage>
        <taxon>Eukaryota</taxon>
        <taxon>Viridiplantae</taxon>
        <taxon>Streptophyta</taxon>
        <taxon>Embryophyta</taxon>
        <taxon>Tracheophyta</taxon>
        <taxon>Spermatophyta</taxon>
        <taxon>Magnoliopsida</taxon>
        <taxon>Liliopsida</taxon>
        <taxon>Poales</taxon>
        <taxon>Cyperaceae</taxon>
        <taxon>Cyperoideae</taxon>
        <taxon>Cariceae</taxon>
        <taxon>Carex</taxon>
        <taxon>Carex subgen. Euthyceras</taxon>
    </lineage>
</organism>
<dbReference type="PANTHER" id="PTHR31170:SF25">
    <property type="entry name" value="BNAA09G04570D PROTEIN"/>
    <property type="match status" value="1"/>
</dbReference>
<dbReference type="Proteomes" id="UP000623129">
    <property type="component" value="Unassembled WGS sequence"/>
</dbReference>
<proteinExistence type="predicted"/>
<evidence type="ECO:0000313" key="1">
    <source>
        <dbReference type="EMBL" id="KAF3341660.1"/>
    </source>
</evidence>
<protein>
    <submittedName>
        <fullName evidence="1">Uncharacterized protein</fullName>
    </submittedName>
</protein>
<dbReference type="PANTHER" id="PTHR31170">
    <property type="entry name" value="BNAC04G53230D PROTEIN"/>
    <property type="match status" value="1"/>
</dbReference>
<dbReference type="AlphaFoldDB" id="A0A833R360"/>
<accession>A0A833R360</accession>
<dbReference type="Pfam" id="PF03140">
    <property type="entry name" value="DUF247"/>
    <property type="match status" value="1"/>
</dbReference>
<gene>
    <name evidence="1" type="ORF">FCM35_KLT00298</name>
</gene>
<dbReference type="OrthoDB" id="639394at2759"/>
<reference evidence="1" key="1">
    <citation type="submission" date="2020-01" db="EMBL/GenBank/DDBJ databases">
        <title>Genome sequence of Kobresia littledalei, the first chromosome-level genome in the family Cyperaceae.</title>
        <authorList>
            <person name="Qu G."/>
        </authorList>
    </citation>
    <scope>NUCLEOTIDE SEQUENCE</scope>
    <source>
        <strain evidence="1">C.B.Clarke</strain>
        <tissue evidence="1">Leaf</tissue>
    </source>
</reference>
<dbReference type="EMBL" id="SWLB01000001">
    <property type="protein sequence ID" value="KAF3341660.1"/>
    <property type="molecule type" value="Genomic_DNA"/>
</dbReference>
<dbReference type="InterPro" id="IPR004158">
    <property type="entry name" value="DUF247_pln"/>
</dbReference>
<keyword evidence="2" id="KW-1185">Reference proteome</keyword>
<sequence length="481" mass="55655">MNNRTDTSDIADIEILKQIVYEVTEEQTTKAPQKEEKEATPELPMELGLKQRLDELPEKDDKTVPPLTIFRIRANICESDKKFYEPQVVSIGPFYRGRENLRAMEEQKIYLLRDFLARYREIDIKVLVEEMRLLEERARQCYAESNNLNSHEFVEMLLLDSCFILENAIKWLNNEPNRLKNVRWGAESIFADLLLVENQIPFFVVMKLISLIQADEKKCTELLELLVQYVKCYGATRFLGIVPFEVEVQSLCEARHLVHLCYQLFVPKCLPFQSNPEHAPASSSRRRQFSSFKLCIYPQPNQGDVKWTNEGPIYVLPCATELLQSGIILKAKKPPADVLDITFQHGVVEMPPISLDPHTKTTFLNIVAFEQSNGENEILPFSSYVALMENLVKTSKDVEALRQCGIIYTLNPSDEEVALFFNHSGLSVLDFSKHYFANLFREIKCYYDDRQNKFKNRTRVSSDITIDGPDLNNYFCLPSFM</sequence>
<comment type="caution">
    <text evidence="1">The sequence shown here is derived from an EMBL/GenBank/DDBJ whole genome shotgun (WGS) entry which is preliminary data.</text>
</comment>
<evidence type="ECO:0000313" key="2">
    <source>
        <dbReference type="Proteomes" id="UP000623129"/>
    </source>
</evidence>
<name>A0A833R360_9POAL</name>